<reference evidence="2 3" key="1">
    <citation type="submission" date="2019-09" db="EMBL/GenBank/DDBJ databases">
        <title>The hologenome of the rock-dwelling lichen Lasallia pustulata.</title>
        <authorList>
            <person name="Greshake Tzovaras B."/>
            <person name="Segers F."/>
            <person name="Bicker A."/>
            <person name="Dal Grande F."/>
            <person name="Otte J."/>
            <person name="Hankeln T."/>
            <person name="Schmitt I."/>
            <person name="Ebersberger I."/>
        </authorList>
    </citation>
    <scope>NUCLEOTIDE SEQUENCE [LARGE SCALE GENOMIC DNA]</scope>
    <source>
        <strain evidence="2">A1-1</strain>
    </source>
</reference>
<proteinExistence type="predicted"/>
<accession>A0A5M8PC33</accession>
<evidence type="ECO:0000313" key="3">
    <source>
        <dbReference type="Proteomes" id="UP000324767"/>
    </source>
</evidence>
<feature type="region of interest" description="Disordered" evidence="1">
    <location>
        <begin position="1"/>
        <end position="75"/>
    </location>
</feature>
<evidence type="ECO:0000256" key="1">
    <source>
        <dbReference type="SAM" id="MobiDB-lite"/>
    </source>
</evidence>
<dbReference type="AlphaFoldDB" id="A0A5M8PC33"/>
<sequence>MQPGHNSTQSHKQQAHIQEQEKSILTTIELPQTKRRGRTKAEEMASALENQDKGEQDRDVTMSDYGDGTPSKNPNLAKGLFLSKNQTCLTYQKHNAREGRWTPGNTIRLLHKTVHIKVNINEGIYFDMAKVGPAVNAPKSKEVSKGMSTVAVGMCNDAVTPRYHMSKEGIKKWKNRSGNIARLRLSHTKGKYDICNSTGLLVEQTNINYYPKYDSREKQDIKAMDMWSLYESSRKDNVLWYERKMKDWRKARRQWEISLCHEAR</sequence>
<feature type="compositionally biased region" description="Basic and acidic residues" evidence="1">
    <location>
        <begin position="50"/>
        <end position="61"/>
    </location>
</feature>
<comment type="caution">
    <text evidence="2">The sequence shown here is derived from an EMBL/GenBank/DDBJ whole genome shotgun (WGS) entry which is preliminary data.</text>
</comment>
<evidence type="ECO:0000313" key="2">
    <source>
        <dbReference type="EMBL" id="KAA6406494.1"/>
    </source>
</evidence>
<dbReference type="EMBL" id="VXIT01000027">
    <property type="protein sequence ID" value="KAA6406494.1"/>
    <property type="molecule type" value="Genomic_DNA"/>
</dbReference>
<organism evidence="2 3">
    <name type="scientific">Lasallia pustulata</name>
    <dbReference type="NCBI Taxonomy" id="136370"/>
    <lineage>
        <taxon>Eukaryota</taxon>
        <taxon>Fungi</taxon>
        <taxon>Dikarya</taxon>
        <taxon>Ascomycota</taxon>
        <taxon>Pezizomycotina</taxon>
        <taxon>Lecanoromycetes</taxon>
        <taxon>OSLEUM clade</taxon>
        <taxon>Umbilicariomycetidae</taxon>
        <taxon>Umbilicariales</taxon>
        <taxon>Umbilicariaceae</taxon>
        <taxon>Lasallia</taxon>
    </lineage>
</organism>
<feature type="compositionally biased region" description="Polar residues" evidence="1">
    <location>
        <begin position="1"/>
        <end position="30"/>
    </location>
</feature>
<protein>
    <submittedName>
        <fullName evidence="2">Uncharacterized protein</fullName>
    </submittedName>
</protein>
<name>A0A5M8PC33_9LECA</name>
<dbReference type="Proteomes" id="UP000324767">
    <property type="component" value="Unassembled WGS sequence"/>
</dbReference>
<gene>
    <name evidence="2" type="ORF">FRX48_09765</name>
</gene>